<name>A0A174GJL5_9FIRM</name>
<feature type="transmembrane region" description="Helical" evidence="6">
    <location>
        <begin position="157"/>
        <end position="178"/>
    </location>
</feature>
<feature type="domain" description="DUF2179" evidence="7">
    <location>
        <begin position="230"/>
        <end position="284"/>
    </location>
</feature>
<gene>
    <name evidence="8" type="ORF">ERS852406_02422</name>
</gene>
<sequence>MGKKEQASQPALQTLKEYTAITAAVLIMDIGIYVFKFPNNFSFGGVSGMAVVICRFLPFTASQINLFINLLLLLVGFAVLGRNFGVKTAYVTVLSSVLLNIFEKLFPMAHPLTDEIMLELCFAIILPALAAALLFFENASGGGTDIIAMIIKKYSTMNISTALLVTDLIVVILAFLIFDTLTGLCSVLGLMAKTLLIDKTIERMKLNKFFTIISNNPQPICDFITKDLNHSATLYDAVGAYSDQQRTVILTVVDVKQAVYLQRFIHDTEPTAFIAITKSSEIIGKGFMSYI</sequence>
<accession>A0A174GJL5</accession>
<evidence type="ECO:0000256" key="4">
    <source>
        <dbReference type="ARBA" id="ARBA00022989"/>
    </source>
</evidence>
<proteinExistence type="predicted"/>
<dbReference type="Gene3D" id="3.30.70.120">
    <property type="match status" value="1"/>
</dbReference>
<dbReference type="Pfam" id="PF02588">
    <property type="entry name" value="YitT_membrane"/>
    <property type="match status" value="1"/>
</dbReference>
<feature type="transmembrane region" description="Helical" evidence="6">
    <location>
        <begin position="41"/>
        <end position="59"/>
    </location>
</feature>
<evidence type="ECO:0000256" key="1">
    <source>
        <dbReference type="ARBA" id="ARBA00004651"/>
    </source>
</evidence>
<feature type="transmembrane region" description="Helical" evidence="6">
    <location>
        <begin position="116"/>
        <end position="136"/>
    </location>
</feature>
<dbReference type="InterPro" id="IPR019264">
    <property type="entry name" value="DUF2179"/>
</dbReference>
<evidence type="ECO:0000313" key="9">
    <source>
        <dbReference type="Proteomes" id="UP000095706"/>
    </source>
</evidence>
<dbReference type="Pfam" id="PF10035">
    <property type="entry name" value="DUF2179"/>
    <property type="match status" value="1"/>
</dbReference>
<dbReference type="PANTHER" id="PTHR33545:SF5">
    <property type="entry name" value="UPF0750 MEMBRANE PROTEIN YITT"/>
    <property type="match status" value="1"/>
</dbReference>
<evidence type="ECO:0000256" key="6">
    <source>
        <dbReference type="SAM" id="Phobius"/>
    </source>
</evidence>
<keyword evidence="3 6" id="KW-0812">Transmembrane</keyword>
<keyword evidence="2" id="KW-1003">Cell membrane</keyword>
<comment type="subcellular location">
    <subcellularLocation>
        <location evidence="1">Cell membrane</location>
        <topology evidence="1">Multi-pass membrane protein</topology>
    </subcellularLocation>
</comment>
<dbReference type="Proteomes" id="UP000095706">
    <property type="component" value="Unassembled WGS sequence"/>
</dbReference>
<reference evidence="8 9" key="1">
    <citation type="submission" date="2015-09" db="EMBL/GenBank/DDBJ databases">
        <authorList>
            <consortium name="Pathogen Informatics"/>
        </authorList>
    </citation>
    <scope>NUCLEOTIDE SEQUENCE [LARGE SCALE GENOMIC DNA]</scope>
    <source>
        <strain evidence="8 9">2789STDY5608849</strain>
    </source>
</reference>
<dbReference type="PANTHER" id="PTHR33545">
    <property type="entry name" value="UPF0750 MEMBRANE PROTEIN YITT-RELATED"/>
    <property type="match status" value="1"/>
</dbReference>
<evidence type="ECO:0000313" key="8">
    <source>
        <dbReference type="EMBL" id="CUO62523.1"/>
    </source>
</evidence>
<dbReference type="RefSeq" id="WP_055228170.1">
    <property type="nucleotide sequence ID" value="NZ_CYYV01000011.1"/>
</dbReference>
<evidence type="ECO:0000256" key="2">
    <source>
        <dbReference type="ARBA" id="ARBA00022475"/>
    </source>
</evidence>
<protein>
    <submittedName>
        <fullName evidence="8">Uncharacterized BCR, YitT family COG1284</fullName>
    </submittedName>
</protein>
<keyword evidence="4 6" id="KW-1133">Transmembrane helix</keyword>
<evidence type="ECO:0000256" key="3">
    <source>
        <dbReference type="ARBA" id="ARBA00022692"/>
    </source>
</evidence>
<dbReference type="InterPro" id="IPR003740">
    <property type="entry name" value="YitT"/>
</dbReference>
<dbReference type="PIRSF" id="PIRSF006483">
    <property type="entry name" value="Membrane_protein_YitT"/>
    <property type="match status" value="1"/>
</dbReference>
<evidence type="ECO:0000256" key="5">
    <source>
        <dbReference type="ARBA" id="ARBA00023136"/>
    </source>
</evidence>
<feature type="transmembrane region" description="Helical" evidence="6">
    <location>
        <begin position="66"/>
        <end position="85"/>
    </location>
</feature>
<keyword evidence="5 6" id="KW-0472">Membrane</keyword>
<dbReference type="AlphaFoldDB" id="A0A174GJL5"/>
<organism evidence="8 9">
    <name type="scientific">Fusicatenibacter saccharivorans</name>
    <dbReference type="NCBI Taxonomy" id="1150298"/>
    <lineage>
        <taxon>Bacteria</taxon>
        <taxon>Bacillati</taxon>
        <taxon>Bacillota</taxon>
        <taxon>Clostridia</taxon>
        <taxon>Lachnospirales</taxon>
        <taxon>Lachnospiraceae</taxon>
        <taxon>Fusicatenibacter</taxon>
    </lineage>
</organism>
<dbReference type="CDD" id="cd16380">
    <property type="entry name" value="YitT_C"/>
    <property type="match status" value="1"/>
</dbReference>
<feature type="transmembrane region" description="Helical" evidence="6">
    <location>
        <begin position="18"/>
        <end position="35"/>
    </location>
</feature>
<dbReference type="EMBL" id="CYYV01000011">
    <property type="protein sequence ID" value="CUO62523.1"/>
    <property type="molecule type" value="Genomic_DNA"/>
</dbReference>
<dbReference type="InterPro" id="IPR051461">
    <property type="entry name" value="UPF0750_membrane"/>
</dbReference>
<evidence type="ECO:0000259" key="7">
    <source>
        <dbReference type="Pfam" id="PF10035"/>
    </source>
</evidence>
<dbReference type="InterPro" id="IPR015867">
    <property type="entry name" value="N-reg_PII/ATP_PRibTrfase_C"/>
</dbReference>
<dbReference type="GO" id="GO:0005886">
    <property type="term" value="C:plasma membrane"/>
    <property type="evidence" value="ECO:0007669"/>
    <property type="project" value="UniProtKB-SubCell"/>
</dbReference>